<keyword evidence="3 5" id="KW-0285">Flavoprotein</keyword>
<dbReference type="EnsemblMetazoa" id="XM_050645791.1">
    <property type="protein sequence ID" value="XP_050501748.1"/>
    <property type="gene ID" value="LOC126881499"/>
</dbReference>
<dbReference type="RefSeq" id="XP_050501748.1">
    <property type="nucleotide sequence ID" value="XM_050645791.1"/>
</dbReference>
<evidence type="ECO:0000256" key="3">
    <source>
        <dbReference type="ARBA" id="ARBA00022630"/>
    </source>
</evidence>
<dbReference type="InterPro" id="IPR012132">
    <property type="entry name" value="GMC_OxRdtase"/>
</dbReference>
<proteinExistence type="inferred from homology"/>
<organism evidence="7 8">
    <name type="scientific">Diabrotica virgifera virgifera</name>
    <name type="common">western corn rootworm</name>
    <dbReference type="NCBI Taxonomy" id="50390"/>
    <lineage>
        <taxon>Eukaryota</taxon>
        <taxon>Metazoa</taxon>
        <taxon>Ecdysozoa</taxon>
        <taxon>Arthropoda</taxon>
        <taxon>Hexapoda</taxon>
        <taxon>Insecta</taxon>
        <taxon>Pterygota</taxon>
        <taxon>Neoptera</taxon>
        <taxon>Endopterygota</taxon>
        <taxon>Coleoptera</taxon>
        <taxon>Polyphaga</taxon>
        <taxon>Cucujiformia</taxon>
        <taxon>Chrysomeloidea</taxon>
        <taxon>Chrysomelidae</taxon>
        <taxon>Galerucinae</taxon>
        <taxon>Diabroticina</taxon>
        <taxon>Diabroticites</taxon>
        <taxon>Diabrotica</taxon>
    </lineage>
</organism>
<evidence type="ECO:0000256" key="4">
    <source>
        <dbReference type="ARBA" id="ARBA00022827"/>
    </source>
</evidence>
<feature type="domain" description="Glucose-methanol-choline oxidoreductase N-terminal" evidence="6">
    <location>
        <begin position="147"/>
        <end position="170"/>
    </location>
</feature>
<evidence type="ECO:0000313" key="8">
    <source>
        <dbReference type="Proteomes" id="UP001652700"/>
    </source>
</evidence>
<dbReference type="PANTHER" id="PTHR11552:SF147">
    <property type="entry name" value="CHOLINE DEHYDROGENASE, MITOCHONDRIAL"/>
    <property type="match status" value="1"/>
</dbReference>
<evidence type="ECO:0000256" key="5">
    <source>
        <dbReference type="RuleBase" id="RU003968"/>
    </source>
</evidence>
<dbReference type="PIRSF" id="PIRSF000137">
    <property type="entry name" value="Alcohol_oxidase"/>
    <property type="match status" value="1"/>
</dbReference>
<dbReference type="Gene3D" id="3.50.50.60">
    <property type="entry name" value="FAD/NAD(P)-binding domain"/>
    <property type="match status" value="1"/>
</dbReference>
<accession>A0ABM5JUY2</accession>
<dbReference type="Proteomes" id="UP001652700">
    <property type="component" value="Unplaced"/>
</dbReference>
<name>A0ABM5JUY2_DIAVI</name>
<evidence type="ECO:0000313" key="7">
    <source>
        <dbReference type="EnsemblMetazoa" id="XP_050501748.1"/>
    </source>
</evidence>
<dbReference type="Pfam" id="PF05199">
    <property type="entry name" value="GMC_oxred_C"/>
    <property type="match status" value="1"/>
</dbReference>
<comment type="cofactor">
    <cofactor evidence="1">
        <name>FAD</name>
        <dbReference type="ChEBI" id="CHEBI:57692"/>
    </cofactor>
</comment>
<evidence type="ECO:0000256" key="2">
    <source>
        <dbReference type="ARBA" id="ARBA00010790"/>
    </source>
</evidence>
<dbReference type="Gene3D" id="3.30.560.10">
    <property type="entry name" value="Glucose Oxidase, domain 3"/>
    <property type="match status" value="1"/>
</dbReference>
<dbReference type="SUPFAM" id="SSF54373">
    <property type="entry name" value="FAD-linked reductases, C-terminal domain"/>
    <property type="match status" value="1"/>
</dbReference>
<sequence length="626" mass="69731">MLQIVRKMNPNTICAVNTCPGNLKNSSAALFFALINTITAAKCSFASPSDYPEDYGPFLKDEDEFDFIIVGSGSGGSIVANQLSQNQNWRVLVLEAGGIPSANSDIPGLLFSLQRSEEDWRYKTQQTQGPKGSCLGGNDKQCNWPRGKTLGGSSSINAMIYIKANKKDYDEWADMGNPGWDWENVKGYFTQLENVQPPDDKITHLGTKGLLPITKTRHNSPLRKSMNKGFLELGVPILSEQNPENPIGTVDAPICVHNGIRSNTGREILGAVKNRKNLFTSLHSMVHKLIIDPKTKMTKGVEVKVGNTTLRLRAKKEVILSAGTVGSAQLLMLSGVGPKQHLTDLGIETIKDLPVGKNLQDHLMFVAYELKLDLNAIVPFDPIDAIYEYFKHKTGPLSNIGLTNYLSFVNIRNDSIWPSISYHNLILNPNDESFFYMLFRAHNIPDEVIKEKIKICKDRPCLAHMPVLLSPRSRGEIILNSTSVYDHPLINTGYLTDEDDEDLQVFLEAIRFSDELFFKTKALKVHNPELIRPIAPACDAYKYQSDDYWKCVLRHYAITIYHPSSTCTMGPDENTAVVDSRLRVHGITNLRVVDASIMPRLVSGNTHAPTMMIGLKGADIIKEDWS</sequence>
<dbReference type="InterPro" id="IPR007867">
    <property type="entry name" value="GMC_OxRtase_C"/>
</dbReference>
<dbReference type="InterPro" id="IPR036188">
    <property type="entry name" value="FAD/NAD-bd_sf"/>
</dbReference>
<dbReference type="PROSITE" id="PS00623">
    <property type="entry name" value="GMC_OXRED_1"/>
    <property type="match status" value="1"/>
</dbReference>
<dbReference type="GeneID" id="126881499"/>
<keyword evidence="4 5" id="KW-0274">FAD</keyword>
<comment type="similarity">
    <text evidence="2 5">Belongs to the GMC oxidoreductase family.</text>
</comment>
<keyword evidence="8" id="KW-1185">Reference proteome</keyword>
<evidence type="ECO:0000256" key="1">
    <source>
        <dbReference type="ARBA" id="ARBA00001974"/>
    </source>
</evidence>
<protein>
    <recommendedName>
        <fullName evidence="6">Glucose-methanol-choline oxidoreductase N-terminal domain-containing protein</fullName>
    </recommendedName>
</protein>
<dbReference type="Pfam" id="PF00732">
    <property type="entry name" value="GMC_oxred_N"/>
    <property type="match status" value="1"/>
</dbReference>
<dbReference type="PANTHER" id="PTHR11552">
    <property type="entry name" value="GLUCOSE-METHANOL-CHOLINE GMC OXIDOREDUCTASE"/>
    <property type="match status" value="1"/>
</dbReference>
<reference evidence="7" key="1">
    <citation type="submission" date="2025-05" db="UniProtKB">
        <authorList>
            <consortium name="EnsemblMetazoa"/>
        </authorList>
    </citation>
    <scope>IDENTIFICATION</scope>
</reference>
<dbReference type="SUPFAM" id="SSF51905">
    <property type="entry name" value="FAD/NAD(P)-binding domain"/>
    <property type="match status" value="1"/>
</dbReference>
<evidence type="ECO:0000259" key="6">
    <source>
        <dbReference type="PROSITE" id="PS00623"/>
    </source>
</evidence>
<dbReference type="InterPro" id="IPR000172">
    <property type="entry name" value="GMC_OxRdtase_N"/>
</dbReference>